<evidence type="ECO:0000256" key="3">
    <source>
        <dbReference type="ARBA" id="ARBA00022771"/>
    </source>
</evidence>
<dbReference type="EMBL" id="BFAA01002857">
    <property type="protein sequence ID" value="GCB65537.1"/>
    <property type="molecule type" value="Genomic_DNA"/>
</dbReference>
<dbReference type="Proteomes" id="UP000288216">
    <property type="component" value="Unassembled WGS sequence"/>
</dbReference>
<accession>A0A401NXE1</accession>
<feature type="domain" description="C2H2-type" evidence="7">
    <location>
        <begin position="1798"/>
        <end position="1825"/>
    </location>
</feature>
<reference evidence="8 9" key="1">
    <citation type="journal article" date="2018" name="Nat. Ecol. Evol.">
        <title>Shark genomes provide insights into elasmobranch evolution and the origin of vertebrates.</title>
        <authorList>
            <person name="Hara Y"/>
            <person name="Yamaguchi K"/>
            <person name="Onimaru K"/>
            <person name="Kadota M"/>
            <person name="Koyanagi M"/>
            <person name="Keeley SD"/>
            <person name="Tatsumi K"/>
            <person name="Tanaka K"/>
            <person name="Motone F"/>
            <person name="Kageyama Y"/>
            <person name="Nozu R"/>
            <person name="Adachi N"/>
            <person name="Nishimura O"/>
            <person name="Nakagawa R"/>
            <person name="Tanegashima C"/>
            <person name="Kiyatake I"/>
            <person name="Matsumoto R"/>
            <person name="Murakumo K"/>
            <person name="Nishida K"/>
            <person name="Terakita A"/>
            <person name="Kuratani S"/>
            <person name="Sato K"/>
            <person name="Hyodo S Kuraku.S."/>
        </authorList>
    </citation>
    <scope>NUCLEOTIDE SEQUENCE [LARGE SCALE GENOMIC DNA]</scope>
</reference>
<evidence type="ECO:0000256" key="1">
    <source>
        <dbReference type="ARBA" id="ARBA00022723"/>
    </source>
</evidence>
<dbReference type="PANTHER" id="PTHR24379:SF121">
    <property type="entry name" value="C2H2-TYPE DOMAIN-CONTAINING PROTEIN"/>
    <property type="match status" value="1"/>
</dbReference>
<sequence length="1843" mass="202873">MQSDQRNFAQVYEANTFADANNKRYCRKKQSLPARNIVQMDKGSITENCAQVSSIPSVTVNKHVNKPPWQELKFKLKNAKVVLSRLDVKNISPYMLVNRSKTSLNRCQTARKSLRESLAQVDRRVISFEDSSVQQSMGETSKTSEGVAKTVLVKVLRFSCEKCKDGVEYNPKQLLKHYQELHAADLPVYPCELCSFTANDFQTLSQHRLKHRTPLLKCEVCNDGKMYTLQELRKHLNWKHGVNGNFRCEKCRFSTKDQGTFIQHIHRHDVIQYKCGKCEHVSYTKGEFQRHLVVHTGAFPFCCQYCNYGATRKDYIVKHINAVHKGLAEGSISKTEMDPSQKGKLKNSAGLKLVLKRYKIGVSRKAQWRKKKQILYLAPTKEWSDDATKKFRHPEHQSPPVADICLNDEVVSPKDISVEKSEILGPKLTTSSSPQKLADVSDSNPIGSKEISPQAPFVMLKKNKLSVPPNYSAQFMGFKVVNGKQHLVLRLIPICKQNVNTSNLQTQASNDSSLCLPPNAGNSNVRLPDANTSSVNAQSVRLSRIFTNQPRAFMTMNNSVESKKQTSGPQMSHVPYLTNGKFTQVKTLEPLFRGSAQTAKLLVPTSSLNLIETAVNKGMPDNQVIQNKTATSEIPSVSNSSPTPIVASSIISQIASKGSQCLNEQTSGRKNASQSDCDASLQSINGTHLPFIHNYAKVNISTSNQSGSLIVQGDNSKTTMISQPSEAVPQSSLKPELCSGQPNKIEATGVQVSNFQQLQHIVTSQDSIIPKYGLLNGKNSTRSVSTSSKSSIPSIPSHLLVGCQNRGAQGLNELNSPILLQMLEPSEIVNEESDAESKSVSSNSIPMSSTQCTASTISSCNFLFASSELGAETLNLRCDELCNNSMVDYNNSCSTVLNAAASEQSICHINVKETNQVNSDKCLYNLNNLHATEISVSGNCQSEVEAEALKNVTESDLRHFCESGSDCAIVQSQQKLRQCNNNWSSDWIHGLEVNAKFLNTEEDESIFVNQEEILDYCRSESFLEKSNCSRKPDIEMMDSYTKDNMNHSMSAENISEEQVIDSDGSVSPVMPRITSVFSLKTGDGMSCLAPEENQLLLDALKDTSIFGDKNPRSEPQCPKSSPTSFLETQTSAYTATKKMSLHNYAIKEVSGAVQLDSVNDSCVLDQKCIGRKNTLETISPPKLSSCMPPSVEKMNTLLKAHSAEIISQQLIKDAIRTSANGGSNSSVALLRPLCLAGIAKPVLIQPSQKGSAVPLHLTQQSRLQVVSGALVPRAKVVTGNSASLPDKGSGLILTFSSGSLGAVSSIVCGGNPQILDSTYASASGQTPASDKIRQNICPLASSSRICCTVTTPVNVLSSKDTLPKGPVSAVFDHHSYAKLALDLNDDHTAGRGSLNVNGQDEHLLNEPLENVKPSVLNNSLSFPLRQETVWGSEDIQTSTENKSDQQNVVLQGIVQKKLTGVTSENPVANSNTMTEKNGPLKKIFLRFIKGSNGESGMKGNQVLKNPVTFHNAIGNLTKSLQQPSQTVLFSGGSPCIIPVNKSMHSTPANDSIPPQIGAQASLKLAIPPALRSSSIRSAEKRNTNKASSVTSQRSAAKSNCRWDDEKSDELWQPRKSCNENLVFRFSKRLKKKMENSEIPPKLETSSFSELKDTEERERIKPPEVSNMTSSCRIVKTLRLVPFDHGQLIRCPRRNQPVIVLNHPDVDVPEVVNVMKTIKKCRGNVLKVVLSKRTICALLNPCGSMQVAAKGFLIKQCKKIKPVSPVKERYVLKLKLKKTSKNNYQIVKTLSNKAIEAKFSCWFCGRIFENQEDWVGHGQRHLMEATRDWNNLMIDEMSKKDLRL</sequence>
<keyword evidence="4" id="KW-0862">Zinc</keyword>
<keyword evidence="3 5" id="KW-0863">Zinc-finger</keyword>
<dbReference type="Gene3D" id="3.30.160.60">
    <property type="entry name" value="Classic Zinc Finger"/>
    <property type="match status" value="2"/>
</dbReference>
<evidence type="ECO:0000256" key="6">
    <source>
        <dbReference type="SAM" id="MobiDB-lite"/>
    </source>
</evidence>
<dbReference type="PANTHER" id="PTHR24379">
    <property type="entry name" value="KRAB AND ZINC FINGER DOMAIN-CONTAINING"/>
    <property type="match status" value="1"/>
</dbReference>
<gene>
    <name evidence="8" type="ORF">scyTo_0007740</name>
</gene>
<feature type="domain" description="C2H2-type" evidence="7">
    <location>
        <begin position="273"/>
        <end position="300"/>
    </location>
</feature>
<name>A0A401NXE1_SCYTO</name>
<dbReference type="OMA" id="CGRLFNN"/>
<feature type="compositionally biased region" description="Polar residues" evidence="6">
    <location>
        <begin position="428"/>
        <end position="446"/>
    </location>
</feature>
<dbReference type="PROSITE" id="PS50157">
    <property type="entry name" value="ZINC_FINGER_C2H2_2"/>
    <property type="match status" value="2"/>
</dbReference>
<feature type="region of interest" description="Disordered" evidence="6">
    <location>
        <begin position="427"/>
        <end position="446"/>
    </location>
</feature>
<evidence type="ECO:0000259" key="7">
    <source>
        <dbReference type="PROSITE" id="PS50157"/>
    </source>
</evidence>
<dbReference type="InterPro" id="IPR013087">
    <property type="entry name" value="Znf_C2H2_type"/>
</dbReference>
<dbReference type="OrthoDB" id="6778897at2759"/>
<organism evidence="8 9">
    <name type="scientific">Scyliorhinus torazame</name>
    <name type="common">Cloudy catshark</name>
    <name type="synonym">Catulus torazame</name>
    <dbReference type="NCBI Taxonomy" id="75743"/>
    <lineage>
        <taxon>Eukaryota</taxon>
        <taxon>Metazoa</taxon>
        <taxon>Chordata</taxon>
        <taxon>Craniata</taxon>
        <taxon>Vertebrata</taxon>
        <taxon>Chondrichthyes</taxon>
        <taxon>Elasmobranchii</taxon>
        <taxon>Galeomorphii</taxon>
        <taxon>Galeoidea</taxon>
        <taxon>Carcharhiniformes</taxon>
        <taxon>Scyliorhinidae</taxon>
        <taxon>Scyliorhinus</taxon>
    </lineage>
</organism>
<evidence type="ECO:0000256" key="5">
    <source>
        <dbReference type="PROSITE-ProRule" id="PRU00042"/>
    </source>
</evidence>
<dbReference type="SUPFAM" id="SSF57667">
    <property type="entry name" value="beta-beta-alpha zinc fingers"/>
    <property type="match status" value="1"/>
</dbReference>
<dbReference type="InterPro" id="IPR036236">
    <property type="entry name" value="Znf_C2H2_sf"/>
</dbReference>
<dbReference type="PROSITE" id="PS00028">
    <property type="entry name" value="ZINC_FINGER_C2H2_1"/>
    <property type="match status" value="1"/>
</dbReference>
<evidence type="ECO:0000313" key="9">
    <source>
        <dbReference type="Proteomes" id="UP000288216"/>
    </source>
</evidence>
<keyword evidence="1" id="KW-0479">Metal-binding</keyword>
<proteinExistence type="predicted"/>
<dbReference type="STRING" id="75743.A0A401NXE1"/>
<comment type="caution">
    <text evidence="8">The sequence shown here is derived from an EMBL/GenBank/DDBJ whole genome shotgun (WGS) entry which is preliminary data.</text>
</comment>
<evidence type="ECO:0000256" key="4">
    <source>
        <dbReference type="ARBA" id="ARBA00022833"/>
    </source>
</evidence>
<dbReference type="GO" id="GO:0008270">
    <property type="term" value="F:zinc ion binding"/>
    <property type="evidence" value="ECO:0007669"/>
    <property type="project" value="UniProtKB-KW"/>
</dbReference>
<evidence type="ECO:0000313" key="8">
    <source>
        <dbReference type="EMBL" id="GCB65537.1"/>
    </source>
</evidence>
<feature type="compositionally biased region" description="Polar residues" evidence="6">
    <location>
        <begin position="1584"/>
        <end position="1597"/>
    </location>
</feature>
<keyword evidence="9" id="KW-1185">Reference proteome</keyword>
<keyword evidence="2" id="KW-0677">Repeat</keyword>
<dbReference type="SMART" id="SM00355">
    <property type="entry name" value="ZnF_C2H2"/>
    <property type="match status" value="7"/>
</dbReference>
<protein>
    <recommendedName>
        <fullName evidence="7">C2H2-type domain-containing protein</fullName>
    </recommendedName>
</protein>
<feature type="region of interest" description="Disordered" evidence="6">
    <location>
        <begin position="1573"/>
        <end position="1600"/>
    </location>
</feature>
<evidence type="ECO:0000256" key="2">
    <source>
        <dbReference type="ARBA" id="ARBA00022737"/>
    </source>
</evidence>